<dbReference type="Gene3D" id="3.30.70.100">
    <property type="match status" value="1"/>
</dbReference>
<keyword evidence="7" id="KW-0479">Metal-binding</keyword>
<evidence type="ECO:0000259" key="11">
    <source>
        <dbReference type="PROSITE" id="PS50846"/>
    </source>
</evidence>
<accession>A0AAI9Z618</accession>
<evidence type="ECO:0000313" key="13">
    <source>
        <dbReference type="Proteomes" id="UP001240678"/>
    </source>
</evidence>
<dbReference type="SUPFAM" id="SSF55008">
    <property type="entry name" value="HMA, heavy metal-associated domain"/>
    <property type="match status" value="1"/>
</dbReference>
<reference evidence="12 13" key="1">
    <citation type="submission" date="2016-10" db="EMBL/GenBank/DDBJ databases">
        <title>The genome sequence of Colletotrichum fioriniae PJ7.</title>
        <authorList>
            <person name="Baroncelli R."/>
        </authorList>
    </citation>
    <scope>NUCLEOTIDE SEQUENCE [LARGE SCALE GENOMIC DNA]</scope>
    <source>
        <strain evidence="12 13">IMI 309622</strain>
    </source>
</reference>
<evidence type="ECO:0000256" key="1">
    <source>
        <dbReference type="ARBA" id="ARBA00001973"/>
    </source>
</evidence>
<keyword evidence="6" id="KW-0963">Cytoplasm</keyword>
<dbReference type="SUPFAM" id="SSF49329">
    <property type="entry name" value="Cu,Zn superoxide dismutase-like"/>
    <property type="match status" value="1"/>
</dbReference>
<dbReference type="EMBL" id="MOOE01000002">
    <property type="protein sequence ID" value="KAK1536383.1"/>
    <property type="molecule type" value="Genomic_DNA"/>
</dbReference>
<dbReference type="GO" id="GO:0005507">
    <property type="term" value="F:copper ion binding"/>
    <property type="evidence" value="ECO:0007669"/>
    <property type="project" value="InterPro"/>
</dbReference>
<comment type="similarity">
    <text evidence="4">Belongs to the CCS1 family.</text>
</comment>
<evidence type="ECO:0000256" key="5">
    <source>
        <dbReference type="ARBA" id="ARBA00016103"/>
    </source>
</evidence>
<dbReference type="RefSeq" id="XP_060318546.1">
    <property type="nucleotide sequence ID" value="XM_060449896.1"/>
</dbReference>
<evidence type="ECO:0000256" key="2">
    <source>
        <dbReference type="ARBA" id="ARBA00003917"/>
    </source>
</evidence>
<organism evidence="12 13">
    <name type="scientific">Colletotrichum costaricense</name>
    <dbReference type="NCBI Taxonomy" id="1209916"/>
    <lineage>
        <taxon>Eukaryota</taxon>
        <taxon>Fungi</taxon>
        <taxon>Dikarya</taxon>
        <taxon>Ascomycota</taxon>
        <taxon>Pezizomycotina</taxon>
        <taxon>Sordariomycetes</taxon>
        <taxon>Hypocreomycetidae</taxon>
        <taxon>Glomerellales</taxon>
        <taxon>Glomerellaceae</taxon>
        <taxon>Colletotrichum</taxon>
        <taxon>Colletotrichum acutatum species complex</taxon>
    </lineage>
</organism>
<evidence type="ECO:0000256" key="8">
    <source>
        <dbReference type="ARBA" id="ARBA00023157"/>
    </source>
</evidence>
<dbReference type="Proteomes" id="UP001240678">
    <property type="component" value="Unassembled WGS sequence"/>
</dbReference>
<dbReference type="CDD" id="cd00371">
    <property type="entry name" value="HMA"/>
    <property type="match status" value="1"/>
</dbReference>
<evidence type="ECO:0000256" key="9">
    <source>
        <dbReference type="ARBA" id="ARBA00025798"/>
    </source>
</evidence>
<dbReference type="PROSITE" id="PS50846">
    <property type="entry name" value="HMA_2"/>
    <property type="match status" value="1"/>
</dbReference>
<feature type="domain" description="HMA" evidence="11">
    <location>
        <begin position="85"/>
        <end position="148"/>
    </location>
</feature>
<evidence type="ECO:0000256" key="7">
    <source>
        <dbReference type="ARBA" id="ARBA00022723"/>
    </source>
</evidence>
<keyword evidence="13" id="KW-1185">Reference proteome</keyword>
<dbReference type="InterPro" id="IPR036163">
    <property type="entry name" value="HMA_dom_sf"/>
</dbReference>
<evidence type="ECO:0000256" key="4">
    <source>
        <dbReference type="ARBA" id="ARBA00010636"/>
    </source>
</evidence>
<evidence type="ECO:0000256" key="10">
    <source>
        <dbReference type="ARBA" id="ARBA00032899"/>
    </source>
</evidence>
<comment type="caution">
    <text evidence="12">The sequence shown here is derived from an EMBL/GenBank/DDBJ whole genome shotgun (WGS) entry which is preliminary data.</text>
</comment>
<comment type="subcellular location">
    <subcellularLocation>
        <location evidence="3">Cytoplasm</location>
    </subcellularLocation>
</comment>
<dbReference type="InterPro" id="IPR036423">
    <property type="entry name" value="SOD-like_Cu/Zn_dom_sf"/>
</dbReference>
<dbReference type="Pfam" id="PF00080">
    <property type="entry name" value="Sod_Cu"/>
    <property type="match status" value="1"/>
</dbReference>
<sequence>MLYCLPDFIHNYRSLLRSPLQPSRRPFTMTVSYPFQAVSQAVHPPLKSPSRTRDLAEETMSCSLILARSVVRQYRPVATHAIRVEGHTVFAVPMTCDSCVKDVSDSLYKLGGITKVEANLKDQLLSVEGTAAPSTIVDAIQATGRDAILRGSGGSNSAAVSILESFYHADDAPSKSNEQRDREVRGLARMVQVSPTTTLIDMTLRGVAPGSYRATIREYGNLAEGASSTGPVWSGGSQDAAAAKGFLGVFNVDKDGRGSAYLDKPFQIWEVIGHAMVVSRQDESAGALKNDPDTLVGVIARSAGVWDNDKTVCSCTGKTLWEERKDEVEKGML</sequence>
<comment type="function">
    <text evidence="2">Destroys radicals which are normally produced within the cells and which are toxic to biological systems.</text>
</comment>
<dbReference type="Pfam" id="PF00403">
    <property type="entry name" value="HMA"/>
    <property type="match status" value="1"/>
</dbReference>
<dbReference type="GO" id="GO:0005737">
    <property type="term" value="C:cytoplasm"/>
    <property type="evidence" value="ECO:0007669"/>
    <property type="project" value="UniProtKB-SubCell"/>
</dbReference>
<proteinExistence type="inferred from homology"/>
<dbReference type="InterPro" id="IPR001424">
    <property type="entry name" value="SOD_Cu_Zn_dom"/>
</dbReference>
<dbReference type="GO" id="GO:0006801">
    <property type="term" value="P:superoxide metabolic process"/>
    <property type="evidence" value="ECO:0007669"/>
    <property type="project" value="InterPro"/>
</dbReference>
<dbReference type="Gene3D" id="2.60.40.200">
    <property type="entry name" value="Superoxide dismutase, copper/zinc binding domain"/>
    <property type="match status" value="1"/>
</dbReference>
<dbReference type="FunFam" id="3.30.70.100:FF:000038">
    <property type="entry name" value="Superoxide dismutase 1 copper chaperone"/>
    <property type="match status" value="1"/>
</dbReference>
<dbReference type="AlphaFoldDB" id="A0AAI9Z618"/>
<comment type="similarity">
    <text evidence="9">In the C-terminal section; belongs to the Cu-Zn superoxide dismutase family.</text>
</comment>
<evidence type="ECO:0000256" key="3">
    <source>
        <dbReference type="ARBA" id="ARBA00004496"/>
    </source>
</evidence>
<keyword evidence="8" id="KW-1015">Disulfide bond</keyword>
<dbReference type="InterPro" id="IPR024134">
    <property type="entry name" value="SOD_Cu/Zn_/chaperone"/>
</dbReference>
<name>A0AAI9Z618_9PEZI</name>
<protein>
    <recommendedName>
        <fullName evidence="5">Superoxide dismutase 1 copper chaperone</fullName>
    </recommendedName>
    <alternativeName>
        <fullName evidence="10">Superoxide dismutase copper chaperone</fullName>
    </alternativeName>
</protein>
<dbReference type="InterPro" id="IPR006121">
    <property type="entry name" value="HMA_dom"/>
</dbReference>
<gene>
    <name evidence="12" type="ORF">CCOS01_01703</name>
</gene>
<dbReference type="PANTHER" id="PTHR10003">
    <property type="entry name" value="SUPEROXIDE DISMUTASE CU-ZN -RELATED"/>
    <property type="match status" value="1"/>
</dbReference>
<dbReference type="GeneID" id="85333443"/>
<evidence type="ECO:0000256" key="6">
    <source>
        <dbReference type="ARBA" id="ARBA00022490"/>
    </source>
</evidence>
<evidence type="ECO:0000313" key="12">
    <source>
        <dbReference type="EMBL" id="KAK1536383.1"/>
    </source>
</evidence>
<comment type="cofactor">
    <cofactor evidence="1">
        <name>Cu(2+)</name>
        <dbReference type="ChEBI" id="CHEBI:29036"/>
    </cofactor>
</comment>